<dbReference type="InterPro" id="IPR036277">
    <property type="entry name" value="SMC_hinge_sf"/>
</dbReference>
<comment type="similarity">
    <text evidence="7">Belongs to the SMC family.</text>
</comment>
<evidence type="ECO:0000256" key="3">
    <source>
        <dbReference type="ARBA" id="ARBA00022741"/>
    </source>
</evidence>
<feature type="coiled-coil region" evidence="7">
    <location>
        <begin position="407"/>
        <end position="490"/>
    </location>
</feature>
<dbReference type="GO" id="GO:0006260">
    <property type="term" value="P:DNA replication"/>
    <property type="evidence" value="ECO:0007669"/>
    <property type="project" value="UniProtKB-UniRule"/>
</dbReference>
<evidence type="ECO:0000313" key="9">
    <source>
        <dbReference type="EMBL" id="KAB1642619.1"/>
    </source>
</evidence>
<feature type="binding site" evidence="7">
    <location>
        <begin position="32"/>
        <end position="39"/>
    </location>
    <ligand>
        <name>ATP</name>
        <dbReference type="ChEBI" id="CHEBI:30616"/>
    </ligand>
</feature>
<comment type="subunit">
    <text evidence="7">Homodimer.</text>
</comment>
<keyword evidence="5 7" id="KW-0175">Coiled coil</keyword>
<comment type="caution">
    <text evidence="9">The sequence shown here is derived from an EMBL/GenBank/DDBJ whole genome shotgun (WGS) entry which is preliminary data.</text>
</comment>
<dbReference type="GO" id="GO:0016887">
    <property type="term" value="F:ATP hydrolysis activity"/>
    <property type="evidence" value="ECO:0007669"/>
    <property type="project" value="InterPro"/>
</dbReference>
<dbReference type="RefSeq" id="WP_158052422.1">
    <property type="nucleotide sequence ID" value="NZ_WBKB01000005.1"/>
</dbReference>
<feature type="domain" description="SMC hinge" evidence="8">
    <location>
        <begin position="506"/>
        <end position="624"/>
    </location>
</feature>
<dbReference type="InterPro" id="IPR027417">
    <property type="entry name" value="P-loop_NTPase"/>
</dbReference>
<dbReference type="GO" id="GO:0030261">
    <property type="term" value="P:chromosome condensation"/>
    <property type="evidence" value="ECO:0007669"/>
    <property type="project" value="InterPro"/>
</dbReference>
<dbReference type="InterPro" id="IPR010935">
    <property type="entry name" value="SMC_hinge"/>
</dbReference>
<dbReference type="FunFam" id="3.40.50.300:FF:000901">
    <property type="entry name" value="Chromosome partition protein Smc"/>
    <property type="match status" value="1"/>
</dbReference>
<dbReference type="SUPFAM" id="SSF75553">
    <property type="entry name" value="Smc hinge domain"/>
    <property type="match status" value="1"/>
</dbReference>
<keyword evidence="10" id="KW-1185">Reference proteome</keyword>
<comment type="domain">
    <text evidence="7">Contains large globular domains required for ATP hydrolysis at each terminus and a third globular domain forming a flexible hinge near the middle of the molecule. These domains are separated by coiled-coil structures.</text>
</comment>
<dbReference type="FunFam" id="3.40.50.300:FF:000984">
    <property type="entry name" value="Chromosome partition protein Smc"/>
    <property type="match status" value="1"/>
</dbReference>
<feature type="coiled-coil region" evidence="7">
    <location>
        <begin position="952"/>
        <end position="1000"/>
    </location>
</feature>
<evidence type="ECO:0000256" key="6">
    <source>
        <dbReference type="ARBA" id="ARBA00023125"/>
    </source>
</evidence>
<evidence type="ECO:0000259" key="8">
    <source>
        <dbReference type="SMART" id="SM00968"/>
    </source>
</evidence>
<dbReference type="CDD" id="cd03278">
    <property type="entry name" value="ABC_SMC_barmotin"/>
    <property type="match status" value="1"/>
</dbReference>
<gene>
    <name evidence="7 9" type="primary">smc</name>
    <name evidence="9" type="ORF">F8O05_09120</name>
</gene>
<dbReference type="PIRSF" id="PIRSF005719">
    <property type="entry name" value="SMC"/>
    <property type="match status" value="1"/>
</dbReference>
<dbReference type="Gene3D" id="1.20.1060.20">
    <property type="match status" value="1"/>
</dbReference>
<comment type="function">
    <text evidence="7">Required for chromosome condensation and partitioning.</text>
</comment>
<sequence>MHLKSLTLKGFKSFAKPTTLEFEPGVTCVVGPNGSGKSNVVDALAWVMGEQGAKTLRGGKMEDVIFAGTATRGPLGRAEVALTIDNADNALPIDYTEVTIKRTLFRAGGSEYAINGEQVRLLDVQELLSDSGLGREMHVIVGQGRLDTVLRATPEERRGFIEEAAGILKHRRRKEKTVRKLEGMEQNLQRLRDLVSEVRRQLKPLGRQAEVARKAQGIAAIVRDAKARLYADEVVTLRDQLRRASATEQERTTERLVLQEKLDQSLQRIEQLQQAQRGDDVDRARRVAFDLESARERLRNFQMLAGQRESMLQARLAEPALTVSVTDADITAVREEVADLERRVSEAETSWQHAQDATARARQELDVLDQEIATQSALLSQHDLRTTELKGKAESAAGRLAAVRGEVLRSDNTLKSAADRLKSAEQELVQVESDAEAGEMDSSGLDDRYAEAQDQVTSEQAAMDELRDDIHDLERERDSLDARRKALSLASEVRDGAQSLLASAPEGVIGRVSDKLRVDRGFETAISAALGQAADAVLTASDQVAFGLVADSKVDGRVQLVADFADAQADEEFAATAEEVAGKHGITVTVATSVTRGVNAILTQLARTLIFEELPPRETARAILSHLPHGTVLVSKDGTVLTASTLTATSGSDKDSGGASRIELLAERDRAASELERVTKLLDVRSIERAELRASLQAAKAAAEAALADLRGFDAELAARREALNRARSRVESAKAELGRAEKSKELAAQNISEVEERAAKAKHELETHQSQPRPIFDGSKRGEFAAAVETKREAEVEARLAVETLRERLRAEQLRIGELERKREAEREAADRAAREMILRRAEHERVEGVIARIPPLLESIDRSLTEARGELAEAEKQREAQDKELVHLREQEAQLRKRLNVITEDVHALELQMYERKMQLNNLLERVASELSLVEAVLLDEYGPDEEFDRAEQKKRLAQAEKEMSQLGRINPLALEEFSALEQRHAYLNEQLSDLETTRADLMKIVSDIDERMRTVFAEAFEDTREAFHEVFPVLFPGGSGDISLTDPGNMLTTGIEVAVKPAGKKIDKLSLLSGGERSLAAVALLVAIFKARPSPFYIMDEVEAALDDANLGRLLEVFESLRESSQLIVITHQKRTMEIADALYGVSMHRDGVSTVVGQRVRE</sequence>
<dbReference type="EMBL" id="WBKB01000005">
    <property type="protein sequence ID" value="KAB1642619.1"/>
    <property type="molecule type" value="Genomic_DNA"/>
</dbReference>
<dbReference type="PANTHER" id="PTHR43977">
    <property type="entry name" value="STRUCTURAL MAINTENANCE OF CHROMOSOMES PROTEIN 3"/>
    <property type="match status" value="1"/>
</dbReference>
<evidence type="ECO:0000313" key="10">
    <source>
        <dbReference type="Proteomes" id="UP000433493"/>
    </source>
</evidence>
<accession>A0A7J5BA39</accession>
<dbReference type="NCBIfam" id="TIGR02168">
    <property type="entry name" value="SMC_prok_B"/>
    <property type="match status" value="1"/>
</dbReference>
<evidence type="ECO:0000256" key="7">
    <source>
        <dbReference type="HAMAP-Rule" id="MF_01894"/>
    </source>
</evidence>
<dbReference type="GO" id="GO:0003677">
    <property type="term" value="F:DNA binding"/>
    <property type="evidence" value="ECO:0007669"/>
    <property type="project" value="UniProtKB-UniRule"/>
</dbReference>
<dbReference type="InterPro" id="IPR024704">
    <property type="entry name" value="SMC"/>
</dbReference>
<keyword evidence="3 7" id="KW-0547">Nucleotide-binding</keyword>
<keyword evidence="6 7" id="KW-0238">DNA-binding</keyword>
<proteinExistence type="inferred from homology"/>
<evidence type="ECO:0000256" key="1">
    <source>
        <dbReference type="ARBA" id="ARBA00004496"/>
    </source>
</evidence>
<dbReference type="GO" id="GO:0005737">
    <property type="term" value="C:cytoplasm"/>
    <property type="evidence" value="ECO:0007669"/>
    <property type="project" value="UniProtKB-SubCell"/>
</dbReference>
<dbReference type="InterPro" id="IPR003395">
    <property type="entry name" value="RecF/RecN/SMC_N"/>
</dbReference>
<dbReference type="GO" id="GO:0005524">
    <property type="term" value="F:ATP binding"/>
    <property type="evidence" value="ECO:0007669"/>
    <property type="project" value="UniProtKB-UniRule"/>
</dbReference>
<dbReference type="OrthoDB" id="9808768at2"/>
<dbReference type="AlphaFoldDB" id="A0A7J5BA39"/>
<reference evidence="9 10" key="1">
    <citation type="submission" date="2019-09" db="EMBL/GenBank/DDBJ databases">
        <title>Phylogeny of genus Pseudoclavibacter and closely related genus.</title>
        <authorList>
            <person name="Li Y."/>
        </authorList>
    </citation>
    <scope>NUCLEOTIDE SEQUENCE [LARGE SCALE GENOMIC DNA]</scope>
    <source>
        <strain evidence="9 10">KCTC 13959</strain>
    </source>
</reference>
<dbReference type="Gene3D" id="3.40.50.300">
    <property type="entry name" value="P-loop containing nucleotide triphosphate hydrolases"/>
    <property type="match status" value="2"/>
</dbReference>
<dbReference type="SMART" id="SM00968">
    <property type="entry name" value="SMC_hinge"/>
    <property type="match status" value="1"/>
</dbReference>
<evidence type="ECO:0000256" key="4">
    <source>
        <dbReference type="ARBA" id="ARBA00022840"/>
    </source>
</evidence>
<feature type="coiled-coil region" evidence="7">
    <location>
        <begin position="167"/>
        <end position="201"/>
    </location>
</feature>
<evidence type="ECO:0000256" key="2">
    <source>
        <dbReference type="ARBA" id="ARBA00022490"/>
    </source>
</evidence>
<dbReference type="GO" id="GO:0005694">
    <property type="term" value="C:chromosome"/>
    <property type="evidence" value="ECO:0007669"/>
    <property type="project" value="InterPro"/>
</dbReference>
<feature type="coiled-coil region" evidence="7">
    <location>
        <begin position="689"/>
        <end position="772"/>
    </location>
</feature>
<dbReference type="InterPro" id="IPR011890">
    <property type="entry name" value="SMC_prok"/>
</dbReference>
<dbReference type="HAMAP" id="MF_01894">
    <property type="entry name" value="Smc_prok"/>
    <property type="match status" value="1"/>
</dbReference>
<protein>
    <recommendedName>
        <fullName evidence="7">Chromosome partition protein Smc</fullName>
    </recommendedName>
</protein>
<feature type="coiled-coil region" evidence="7">
    <location>
        <begin position="803"/>
        <end position="907"/>
    </location>
</feature>
<comment type="subcellular location">
    <subcellularLocation>
        <location evidence="1 7">Cytoplasm</location>
    </subcellularLocation>
</comment>
<dbReference type="Proteomes" id="UP000433493">
    <property type="component" value="Unassembled WGS sequence"/>
</dbReference>
<name>A0A7J5BA39_9MICO</name>
<dbReference type="GO" id="GO:0007062">
    <property type="term" value="P:sister chromatid cohesion"/>
    <property type="evidence" value="ECO:0007669"/>
    <property type="project" value="InterPro"/>
</dbReference>
<organism evidence="9 10">
    <name type="scientific">Gulosibacter chungangensis</name>
    <dbReference type="NCBI Taxonomy" id="979746"/>
    <lineage>
        <taxon>Bacteria</taxon>
        <taxon>Bacillati</taxon>
        <taxon>Actinomycetota</taxon>
        <taxon>Actinomycetes</taxon>
        <taxon>Micrococcales</taxon>
        <taxon>Microbacteriaceae</taxon>
        <taxon>Gulosibacter</taxon>
    </lineage>
</organism>
<dbReference type="Pfam" id="PF06470">
    <property type="entry name" value="SMC_hinge"/>
    <property type="match status" value="1"/>
</dbReference>
<dbReference type="SUPFAM" id="SSF52540">
    <property type="entry name" value="P-loop containing nucleoside triphosphate hydrolases"/>
    <property type="match status" value="2"/>
</dbReference>
<dbReference type="GO" id="GO:0007059">
    <property type="term" value="P:chromosome segregation"/>
    <property type="evidence" value="ECO:0007669"/>
    <property type="project" value="UniProtKB-UniRule"/>
</dbReference>
<keyword evidence="4 7" id="KW-0067">ATP-binding</keyword>
<keyword evidence="2 7" id="KW-0963">Cytoplasm</keyword>
<dbReference type="Gene3D" id="3.30.70.1620">
    <property type="match status" value="1"/>
</dbReference>
<dbReference type="Pfam" id="PF02463">
    <property type="entry name" value="SMC_N"/>
    <property type="match status" value="1"/>
</dbReference>
<evidence type="ECO:0000256" key="5">
    <source>
        <dbReference type="ARBA" id="ARBA00023054"/>
    </source>
</evidence>